<dbReference type="InterPro" id="IPR036317">
    <property type="entry name" value="Cullin_homology_sf"/>
</dbReference>
<dbReference type="Gene3D" id="1.20.1310.10">
    <property type="entry name" value="Cullin Repeats"/>
    <property type="match status" value="3"/>
</dbReference>
<dbReference type="GO" id="GO:0031625">
    <property type="term" value="F:ubiquitin protein ligase binding"/>
    <property type="evidence" value="ECO:0007669"/>
    <property type="project" value="InterPro"/>
</dbReference>
<evidence type="ECO:0000313" key="6">
    <source>
        <dbReference type="Proteomes" id="UP000887561"/>
    </source>
</evidence>
<feature type="domain" description="Cullin family profile" evidence="5">
    <location>
        <begin position="59"/>
        <end position="218"/>
    </location>
</feature>
<dbReference type="AlphaFoldDB" id="A0A915MLJ5"/>
<keyword evidence="6" id="KW-1185">Reference proteome</keyword>
<dbReference type="Gene3D" id="4.10.1030.10">
    <property type="entry name" value="Ring Box Chain A, domain 5"/>
    <property type="match status" value="1"/>
</dbReference>
<evidence type="ECO:0000256" key="1">
    <source>
        <dbReference type="ARBA" id="ARBA00006019"/>
    </source>
</evidence>
<dbReference type="PROSITE" id="PS50069">
    <property type="entry name" value="CULLIN_2"/>
    <property type="match status" value="1"/>
</dbReference>
<dbReference type="Proteomes" id="UP000887561">
    <property type="component" value="Unplaced"/>
</dbReference>
<dbReference type="InterPro" id="IPR059120">
    <property type="entry name" value="Cullin-like_AB"/>
</dbReference>
<evidence type="ECO:0000256" key="4">
    <source>
        <dbReference type="RuleBase" id="RU003829"/>
    </source>
</evidence>
<evidence type="ECO:0000313" key="7">
    <source>
        <dbReference type="WBParaSite" id="scaffold40876_cov315.g23768"/>
    </source>
</evidence>
<reference evidence="7" key="1">
    <citation type="submission" date="2022-11" db="UniProtKB">
        <authorList>
            <consortium name="WormBaseParasite"/>
        </authorList>
    </citation>
    <scope>IDENTIFICATION</scope>
</reference>
<dbReference type="PANTHER" id="PTHR11932">
    <property type="entry name" value="CULLIN"/>
    <property type="match status" value="1"/>
</dbReference>
<sequence>KLGRAMVMDAERDKTLVQELMDLKAKLDQIIIKCFCSNEKFLNALKDSFDFFINSRPNKIAELTAKFMDLKLRTGNKECTEEELDSVMDKVIVIFRFVQGKDVFEAFYKKDLAKRLLLGRKCGAGLTQKLEGMFKDMELSKDFCATFKQYLEASDKEKRFSKLEVNVAILTMGNWPTYPLQEVNIPPQLAELQQICAKFYTSKHNGRKLRWQYSLASG</sequence>
<dbReference type="InterPro" id="IPR016159">
    <property type="entry name" value="Cullin_repeat-like_dom_sf"/>
</dbReference>
<dbReference type="SUPFAM" id="SSF74788">
    <property type="entry name" value="Cullin repeat-like"/>
    <property type="match status" value="1"/>
</dbReference>
<protein>
    <submittedName>
        <fullName evidence="7">Cullin family profile domain-containing protein</fullName>
    </submittedName>
</protein>
<dbReference type="InterPro" id="IPR016158">
    <property type="entry name" value="Cullin_homology"/>
</dbReference>
<organism evidence="6 7">
    <name type="scientific">Meloidogyne javanica</name>
    <name type="common">Root-knot nematode worm</name>
    <dbReference type="NCBI Taxonomy" id="6303"/>
    <lineage>
        <taxon>Eukaryota</taxon>
        <taxon>Metazoa</taxon>
        <taxon>Ecdysozoa</taxon>
        <taxon>Nematoda</taxon>
        <taxon>Chromadorea</taxon>
        <taxon>Rhabditida</taxon>
        <taxon>Tylenchina</taxon>
        <taxon>Tylenchomorpha</taxon>
        <taxon>Tylenchoidea</taxon>
        <taxon>Meloidogynidae</taxon>
        <taxon>Meloidogyninae</taxon>
        <taxon>Meloidogyne</taxon>
        <taxon>Meloidogyne incognita group</taxon>
    </lineage>
</organism>
<dbReference type="SUPFAM" id="SSF75632">
    <property type="entry name" value="Cullin homology domain"/>
    <property type="match status" value="1"/>
</dbReference>
<proteinExistence type="inferred from homology"/>
<evidence type="ECO:0000256" key="3">
    <source>
        <dbReference type="PROSITE-ProRule" id="PRU00330"/>
    </source>
</evidence>
<evidence type="ECO:0000259" key="5">
    <source>
        <dbReference type="PROSITE" id="PS50069"/>
    </source>
</evidence>
<dbReference type="Pfam" id="PF00888">
    <property type="entry name" value="Cullin"/>
    <property type="match status" value="1"/>
</dbReference>
<dbReference type="SMART" id="SM00182">
    <property type="entry name" value="CULLIN"/>
    <property type="match status" value="1"/>
</dbReference>
<name>A0A915MLJ5_MELJA</name>
<dbReference type="InterPro" id="IPR001373">
    <property type="entry name" value="Cullin_N"/>
</dbReference>
<dbReference type="InterPro" id="IPR045093">
    <property type="entry name" value="Cullin"/>
</dbReference>
<dbReference type="WBParaSite" id="scaffold40876_cov315.g23768">
    <property type="protein sequence ID" value="scaffold40876_cov315.g23768"/>
    <property type="gene ID" value="scaffold40876_cov315.g23768"/>
</dbReference>
<comment type="similarity">
    <text evidence="1 3 4">Belongs to the cullin family.</text>
</comment>
<evidence type="ECO:0000256" key="2">
    <source>
        <dbReference type="ARBA" id="ARBA00022786"/>
    </source>
</evidence>
<dbReference type="Pfam" id="PF26557">
    <property type="entry name" value="Cullin_AB"/>
    <property type="match status" value="1"/>
</dbReference>
<keyword evidence="2" id="KW-0833">Ubl conjugation pathway</keyword>
<accession>A0A915MLJ5</accession>
<dbReference type="GO" id="GO:0006511">
    <property type="term" value="P:ubiquitin-dependent protein catabolic process"/>
    <property type="evidence" value="ECO:0007669"/>
    <property type="project" value="InterPro"/>
</dbReference>